<keyword evidence="1" id="KW-0732">Signal</keyword>
<reference evidence="2" key="1">
    <citation type="journal article" date="2021" name="Sci. Rep.">
        <title>Diploid genomic architecture of Nitzschia inconspicua, an elite biomass production diatom.</title>
        <authorList>
            <person name="Oliver A."/>
            <person name="Podell S."/>
            <person name="Pinowska A."/>
            <person name="Traller J.C."/>
            <person name="Smith S.R."/>
            <person name="McClure R."/>
            <person name="Beliaev A."/>
            <person name="Bohutskyi P."/>
            <person name="Hill E.A."/>
            <person name="Rabines A."/>
            <person name="Zheng H."/>
            <person name="Allen L.Z."/>
            <person name="Kuo A."/>
            <person name="Grigoriev I.V."/>
            <person name="Allen A.E."/>
            <person name="Hazlebeck D."/>
            <person name="Allen E.E."/>
        </authorList>
    </citation>
    <scope>NUCLEOTIDE SEQUENCE</scope>
    <source>
        <strain evidence="2">Hildebrandi</strain>
    </source>
</reference>
<comment type="caution">
    <text evidence="2">The sequence shown here is derived from an EMBL/GenBank/DDBJ whole genome shotgun (WGS) entry which is preliminary data.</text>
</comment>
<evidence type="ECO:0008006" key="4">
    <source>
        <dbReference type="Google" id="ProtNLM"/>
    </source>
</evidence>
<feature type="signal peptide" evidence="1">
    <location>
        <begin position="1"/>
        <end position="21"/>
    </location>
</feature>
<organism evidence="2 3">
    <name type="scientific">Nitzschia inconspicua</name>
    <dbReference type="NCBI Taxonomy" id="303405"/>
    <lineage>
        <taxon>Eukaryota</taxon>
        <taxon>Sar</taxon>
        <taxon>Stramenopiles</taxon>
        <taxon>Ochrophyta</taxon>
        <taxon>Bacillariophyta</taxon>
        <taxon>Bacillariophyceae</taxon>
        <taxon>Bacillariophycidae</taxon>
        <taxon>Bacillariales</taxon>
        <taxon>Bacillariaceae</taxon>
        <taxon>Nitzschia</taxon>
    </lineage>
</organism>
<name>A0A9K3M3U4_9STRA</name>
<reference evidence="2" key="2">
    <citation type="submission" date="2021-04" db="EMBL/GenBank/DDBJ databases">
        <authorList>
            <person name="Podell S."/>
        </authorList>
    </citation>
    <scope>NUCLEOTIDE SEQUENCE</scope>
    <source>
        <strain evidence="2">Hildebrandi</strain>
    </source>
</reference>
<proteinExistence type="predicted"/>
<dbReference type="AlphaFoldDB" id="A0A9K3M3U4"/>
<sequence>MTQGIFLFVLIFILSVFYLDAFLPDSRPPRRRLFLHAPSGQKSSNPLGFPQPSTKSFLQHASSKDDNCDNDTISSSSSLQPLTHADIVWRVRPPPETSLLKRLWLRFAANLIRLDCKVFGKEAPVVLCPKGGQAVLEAHCYNDENGNSKLVKVGRFGFTTERGPPAPPIQETVQDLYGITSLVGVGAIIYMFVEPSYRKRNIGSLALEVISLIHAIQGMDFTVLVVDDDGSGRLIDWYLQHGYSRAPKLQDLLGSPNANNGITMIAPTNQVLPFDCRIQWW</sequence>
<evidence type="ECO:0000256" key="1">
    <source>
        <dbReference type="SAM" id="SignalP"/>
    </source>
</evidence>
<evidence type="ECO:0000313" key="3">
    <source>
        <dbReference type="Proteomes" id="UP000693970"/>
    </source>
</evidence>
<gene>
    <name evidence="2" type="ORF">IV203_033957</name>
</gene>
<evidence type="ECO:0000313" key="2">
    <source>
        <dbReference type="EMBL" id="KAG7373233.1"/>
    </source>
</evidence>
<protein>
    <recommendedName>
        <fullName evidence="4">N-acetyltransferase domain-containing protein</fullName>
    </recommendedName>
</protein>
<dbReference type="OrthoDB" id="43192at2759"/>
<dbReference type="EMBL" id="JAGRRH010000002">
    <property type="protein sequence ID" value="KAG7373233.1"/>
    <property type="molecule type" value="Genomic_DNA"/>
</dbReference>
<accession>A0A9K3M3U4</accession>
<dbReference type="Proteomes" id="UP000693970">
    <property type="component" value="Unassembled WGS sequence"/>
</dbReference>
<keyword evidence="3" id="KW-1185">Reference proteome</keyword>
<feature type="chain" id="PRO_5039944754" description="N-acetyltransferase domain-containing protein" evidence="1">
    <location>
        <begin position="22"/>
        <end position="281"/>
    </location>
</feature>